<dbReference type="OrthoDB" id="9775084at2"/>
<evidence type="ECO:0000256" key="8">
    <source>
        <dbReference type="ARBA" id="ARBA00023002"/>
    </source>
</evidence>
<dbReference type="InterPro" id="IPR000674">
    <property type="entry name" value="Ald_Oxase/Xan_DH_a/b"/>
</dbReference>
<keyword evidence="6" id="KW-0479">Metal-binding</keyword>
<dbReference type="InterPro" id="IPR036010">
    <property type="entry name" value="2Fe-2S_ferredoxin-like_sf"/>
</dbReference>
<evidence type="ECO:0000256" key="6">
    <source>
        <dbReference type="ARBA" id="ARBA00022723"/>
    </source>
</evidence>
<keyword evidence="7" id="KW-0274">FAD</keyword>
<dbReference type="InterPro" id="IPR037165">
    <property type="entry name" value="AldOxase/xan_DH_Mopterin-bd_sf"/>
</dbReference>
<dbReference type="InterPro" id="IPR006058">
    <property type="entry name" value="2Fe2S_fd_BS"/>
</dbReference>
<evidence type="ECO:0000256" key="7">
    <source>
        <dbReference type="ARBA" id="ARBA00022827"/>
    </source>
</evidence>
<comment type="cofactor">
    <cofactor evidence="2">
        <name>FAD</name>
        <dbReference type="ChEBI" id="CHEBI:57692"/>
    </cofactor>
</comment>
<dbReference type="GO" id="GO:0005506">
    <property type="term" value="F:iron ion binding"/>
    <property type="evidence" value="ECO:0007669"/>
    <property type="project" value="InterPro"/>
</dbReference>
<keyword evidence="14" id="KW-1185">Reference proteome</keyword>
<sequence>MSGGTGYVNRVDFFLNGEPVSIENPSPDFLLIDFLRSSDIGLAGPKKACGQGGCGSCTVILSSWKDSREEHRAINACLRPVCLLSGLVVTTVEGTGAPGVLSARYPMHAPTSGFAPLDWTPPPAVQQAATRSRMARIASRTTKLADFSSTADMLDDSDADLQAASNPAGINPVAQRLAANNGSQCGYCTVGFVMNMSEFIVNNPHPTKQQIEDIFDGNICRCTGYRPILTGMKTFACDYSPEDEKDRMKCLLERGQAEQLPAASVTIPFPEAARSVPRPVTIGGPHCAGKQWYTATSWNEARDYAFQCQAQAIPYQFVHGNTSFGIYKDEYLASRAYIDVRRVPELNRPHSVDAEWLTVGAGVTYSDLIGLLDSVIAQYGQSAVSPAAALRYMARRTAGRIVRNAATLGGNTMLVMKHVFERNQTSPGYGGEPFPSDTLTALAAIGAEITFVILRPSPIEPPPGTTTYVMSAQQAIAFFQGPGGKTGEAALIVSYRIPLEKANQIVLSQKVALREVNSHAIINMTSNTVWAAAGGEPSDSYIQSASLVFGGIADAPWPAGRTETFLNGLGRPLTAEDLAESLTILEREVRQELGKWTSYRAMLPDEGFSDDYRVALALSLFYKALINALVHRGVPVAPAVASAGEIPWGNWGVSSGRQSYAAPPVDRHPVGLPYIKNTAIYQALGEIHYTHELAVPPRTVHGAFVQSLRALADFYLCLPDSPGTEITRERLKAHLAAMFPDQFADVLTSDSVPPHGLNFQGKALDQPLFAKRSVHYPGQTIAMVMARDEQAANDIAEYATRYCIGYRTIAWDGSWPAKWNEPVLSIEDAIARNSIFPDAPRTANYVAHIWKITRPESRFDWIDSDRELLDRCIEVSDLSGVPDQAFANCIRLANSQRNGGQVHFYMETQACLVVPQDEGRFIVHPSSQSPMEMHQTAAMAIGVPYNRLDVRVVPLGGGFGGKTEQARFVTGPAVVAAYRLNRPVRVVLPRDVDTRMIGKRHGFFGQCQIAVDRTTHQIKGFWTQMWGDGGAYYDCSFIVSNCIQLRADNVYNVPNYQSQIDVCRTNTAPSTAMRAFGDLQGKNIIENAIDDAAVALGIPSEQLREANFYNPGDTTPFGQVLDDCYIKQVWNWLKSTCAFDDKSRAVEQFNRNNTWRKRGIAMIPVKYGSGYNLLQMEQAAGIAVVNQADGTVTIHQSGVEMGQGLITQVLQVAAYVLNIPMEMIHIESPKTSITPNPTSSGASTGTQYNCEVAKAICEDLASRLRDFGEQLRASKGEQWCKDNGVNYWDYKESGWAQEVFAHGQTALIWQNLIHYAYVARLNLIASFTVQVAGGEESVPWKTYKPLDQQPRIPGIEVDESKQPGGTVDCFVGFTYSAACSVVEVDILTGEVKIISSDIAYDMGWSMNPAIDIGQVEGAFVQGIGYLISEDLVFEPDGDEKGRLNTLNTWRYKVPAHASIPLEMNVHLFPRNDPSVAGVPTTGEHGIYSSKEVGEPPMVLANSVFFAIKAAIRASRVERKLTPLFFLNAPATVQEVRRACEVGSDALVLLA</sequence>
<dbReference type="Gene3D" id="1.10.150.120">
    <property type="entry name" value="[2Fe-2S]-binding domain"/>
    <property type="match status" value="1"/>
</dbReference>
<feature type="domain" description="2Fe-2S ferredoxin-type" evidence="11">
    <location>
        <begin position="9"/>
        <end position="95"/>
    </location>
</feature>
<dbReference type="Pfam" id="PF02738">
    <property type="entry name" value="MoCoBD_1"/>
    <property type="match status" value="1"/>
</dbReference>
<evidence type="ECO:0000256" key="1">
    <source>
        <dbReference type="ARBA" id="ARBA00001924"/>
    </source>
</evidence>
<feature type="domain" description="FAD-binding PCMH-type" evidence="12">
    <location>
        <begin position="285"/>
        <end position="502"/>
    </location>
</feature>
<dbReference type="InterPro" id="IPR016169">
    <property type="entry name" value="FAD-bd_PCMH_sub2"/>
</dbReference>
<dbReference type="PROSITE" id="PS51085">
    <property type="entry name" value="2FE2S_FER_2"/>
    <property type="match status" value="1"/>
</dbReference>
<gene>
    <name evidence="13" type="ORF">EOS_09265</name>
</gene>
<dbReference type="InterPro" id="IPR002888">
    <property type="entry name" value="2Fe-2S-bd"/>
</dbReference>
<dbReference type="EMBL" id="AEJF01000068">
    <property type="protein sequence ID" value="KLU26515.1"/>
    <property type="molecule type" value="Genomic_DNA"/>
</dbReference>
<dbReference type="Pfam" id="PF00111">
    <property type="entry name" value="Fer2"/>
    <property type="match status" value="1"/>
</dbReference>
<proteinExistence type="inferred from homology"/>
<dbReference type="GO" id="GO:0016491">
    <property type="term" value="F:oxidoreductase activity"/>
    <property type="evidence" value="ECO:0007669"/>
    <property type="project" value="UniProtKB-KW"/>
</dbReference>
<dbReference type="InterPro" id="IPR016166">
    <property type="entry name" value="FAD-bd_PCMH"/>
</dbReference>
<dbReference type="InterPro" id="IPR001041">
    <property type="entry name" value="2Fe-2S_ferredoxin-type"/>
</dbReference>
<dbReference type="SUPFAM" id="SSF55447">
    <property type="entry name" value="CO dehydrogenase flavoprotein C-terminal domain-like"/>
    <property type="match status" value="1"/>
</dbReference>
<comment type="similarity">
    <text evidence="3">Belongs to the xanthine dehydrogenase family.</text>
</comment>
<evidence type="ECO:0000256" key="3">
    <source>
        <dbReference type="ARBA" id="ARBA00006849"/>
    </source>
</evidence>
<comment type="cofactor">
    <cofactor evidence="10">
        <name>Mo-molybdopterin cytosine dinucleotide</name>
        <dbReference type="ChEBI" id="CHEBI:71308"/>
    </cofactor>
</comment>
<evidence type="ECO:0000259" key="11">
    <source>
        <dbReference type="PROSITE" id="PS51085"/>
    </source>
</evidence>
<keyword evidence="8" id="KW-0560">Oxidoreductase</keyword>
<evidence type="ECO:0000256" key="10">
    <source>
        <dbReference type="ARBA" id="ARBA00053029"/>
    </source>
</evidence>
<dbReference type="SUPFAM" id="SSF56003">
    <property type="entry name" value="Molybdenum cofactor-binding domain"/>
    <property type="match status" value="1"/>
</dbReference>
<dbReference type="InterPro" id="IPR036318">
    <property type="entry name" value="FAD-bd_PCMH-like_sf"/>
</dbReference>
<reference evidence="13 14" key="1">
    <citation type="journal article" date="2015" name="Genome Announc.">
        <title>Draft Genome Sequence of Burkholderia sp. Strain PML1(12), an Ectomycorrhizosphere-Inhabiting Bacterium with Effective Mineral-Weathering Ability.</title>
        <authorList>
            <person name="Uroz S."/>
            <person name="Oger P."/>
        </authorList>
    </citation>
    <scope>NUCLEOTIDE SEQUENCE [LARGE SCALE GENOMIC DNA]</scope>
    <source>
        <strain evidence="14">PML1(12)</strain>
    </source>
</reference>
<dbReference type="PATRIC" id="fig|908627.4.peg.2049"/>
<comment type="cofactor">
    <cofactor evidence="1">
        <name>Mo-molybdopterin</name>
        <dbReference type="ChEBI" id="CHEBI:71302"/>
    </cofactor>
</comment>
<dbReference type="SUPFAM" id="SSF56176">
    <property type="entry name" value="FAD-binding/transporter-associated domain-like"/>
    <property type="match status" value="1"/>
</dbReference>
<dbReference type="SUPFAM" id="SSF47741">
    <property type="entry name" value="CO dehydrogenase ISP C-domain like"/>
    <property type="match status" value="1"/>
</dbReference>
<dbReference type="InterPro" id="IPR012675">
    <property type="entry name" value="Beta-grasp_dom_sf"/>
</dbReference>
<dbReference type="PROSITE" id="PS51387">
    <property type="entry name" value="FAD_PCMH"/>
    <property type="match status" value="1"/>
</dbReference>
<dbReference type="PIRSF" id="PIRSF000127">
    <property type="entry name" value="Xanthine_DH"/>
    <property type="match status" value="1"/>
</dbReference>
<dbReference type="Gene3D" id="3.30.465.10">
    <property type="match status" value="1"/>
</dbReference>
<dbReference type="InterPro" id="IPR008274">
    <property type="entry name" value="AldOxase/xan_DH_MoCoBD1"/>
</dbReference>
<dbReference type="PROSITE" id="PS00197">
    <property type="entry name" value="2FE2S_FER_1"/>
    <property type="match status" value="1"/>
</dbReference>
<evidence type="ECO:0000256" key="4">
    <source>
        <dbReference type="ARBA" id="ARBA00022505"/>
    </source>
</evidence>
<dbReference type="Pfam" id="PF00941">
    <property type="entry name" value="FAD_binding_5"/>
    <property type="match status" value="1"/>
</dbReference>
<dbReference type="InterPro" id="IPR005107">
    <property type="entry name" value="CO_DH_flav_C"/>
</dbReference>
<dbReference type="CDD" id="cd00207">
    <property type="entry name" value="fer2"/>
    <property type="match status" value="1"/>
</dbReference>
<dbReference type="InterPro" id="IPR036856">
    <property type="entry name" value="Ald_Oxase/Xan_DH_a/b_sf"/>
</dbReference>
<dbReference type="Gene3D" id="3.10.20.30">
    <property type="match status" value="1"/>
</dbReference>
<dbReference type="Gene3D" id="3.30.390.50">
    <property type="entry name" value="CO dehydrogenase flavoprotein, C-terminal domain"/>
    <property type="match status" value="1"/>
</dbReference>
<dbReference type="PANTHER" id="PTHR11908">
    <property type="entry name" value="XANTHINE DEHYDROGENASE"/>
    <property type="match status" value="1"/>
</dbReference>
<dbReference type="InterPro" id="IPR046867">
    <property type="entry name" value="AldOxase/xan_DH_MoCoBD2"/>
</dbReference>
<dbReference type="SUPFAM" id="SSF54665">
    <property type="entry name" value="CO dehydrogenase molybdoprotein N-domain-like"/>
    <property type="match status" value="1"/>
</dbReference>
<dbReference type="Gene3D" id="3.90.1170.50">
    <property type="entry name" value="Aldehyde oxidase/xanthine dehydrogenase, a/b hammerhead"/>
    <property type="match status" value="1"/>
</dbReference>
<evidence type="ECO:0008006" key="15">
    <source>
        <dbReference type="Google" id="ProtNLM"/>
    </source>
</evidence>
<protein>
    <recommendedName>
        <fullName evidence="15">Xanthine dehydrogenase</fullName>
    </recommendedName>
</protein>
<dbReference type="SMART" id="SM01008">
    <property type="entry name" value="Ald_Xan_dh_C"/>
    <property type="match status" value="1"/>
</dbReference>
<dbReference type="FunFam" id="3.30.365.10:FF:000001">
    <property type="entry name" value="Xanthine dehydrogenase oxidase"/>
    <property type="match status" value="1"/>
</dbReference>
<dbReference type="InterPro" id="IPR036683">
    <property type="entry name" value="CO_DH_flav_C_dom_sf"/>
</dbReference>
<keyword evidence="5" id="KW-0285">Flavoprotein</keyword>
<dbReference type="InterPro" id="IPR002346">
    <property type="entry name" value="Mopterin_DH_FAD-bd"/>
</dbReference>
<evidence type="ECO:0000256" key="9">
    <source>
        <dbReference type="ARBA" id="ARBA00023004"/>
    </source>
</evidence>
<evidence type="ECO:0000313" key="13">
    <source>
        <dbReference type="EMBL" id="KLU26515.1"/>
    </source>
</evidence>
<dbReference type="Pfam" id="PF03450">
    <property type="entry name" value="CO_deh_flav_C"/>
    <property type="match status" value="1"/>
</dbReference>
<evidence type="ECO:0000256" key="2">
    <source>
        <dbReference type="ARBA" id="ARBA00001974"/>
    </source>
</evidence>
<accession>A0A0J1D186</accession>
<dbReference type="InterPro" id="IPR036884">
    <property type="entry name" value="2Fe-2S-bd_dom_sf"/>
</dbReference>
<dbReference type="GO" id="GO:0051537">
    <property type="term" value="F:2 iron, 2 sulfur cluster binding"/>
    <property type="evidence" value="ECO:0007669"/>
    <property type="project" value="InterPro"/>
</dbReference>
<comment type="caution">
    <text evidence="13">The sequence shown here is derived from an EMBL/GenBank/DDBJ whole genome shotgun (WGS) entry which is preliminary data.</text>
</comment>
<evidence type="ECO:0000256" key="5">
    <source>
        <dbReference type="ARBA" id="ARBA00022630"/>
    </source>
</evidence>
<dbReference type="Pfam" id="PF01799">
    <property type="entry name" value="Fer2_2"/>
    <property type="match status" value="1"/>
</dbReference>
<dbReference type="Proteomes" id="UP000035963">
    <property type="component" value="Unassembled WGS sequence"/>
</dbReference>
<keyword evidence="4" id="KW-0500">Molybdenum</keyword>
<dbReference type="Gene3D" id="3.30.365.10">
    <property type="entry name" value="Aldehyde oxidase/xanthine dehydrogenase, molybdopterin binding domain"/>
    <property type="match status" value="4"/>
</dbReference>
<evidence type="ECO:0000313" key="14">
    <source>
        <dbReference type="Proteomes" id="UP000035963"/>
    </source>
</evidence>
<dbReference type="GO" id="GO:0071949">
    <property type="term" value="F:FAD binding"/>
    <property type="evidence" value="ECO:0007669"/>
    <property type="project" value="InterPro"/>
</dbReference>
<dbReference type="InterPro" id="IPR016208">
    <property type="entry name" value="Ald_Oxase/xanthine_DH-like"/>
</dbReference>
<dbReference type="PANTHER" id="PTHR11908:SF132">
    <property type="entry name" value="ALDEHYDE OXIDASE 1-RELATED"/>
    <property type="match status" value="1"/>
</dbReference>
<organism evidence="13 14">
    <name type="scientific">Caballeronia mineralivorans PML1(12)</name>
    <dbReference type="NCBI Taxonomy" id="908627"/>
    <lineage>
        <taxon>Bacteria</taxon>
        <taxon>Pseudomonadati</taxon>
        <taxon>Pseudomonadota</taxon>
        <taxon>Betaproteobacteria</taxon>
        <taxon>Burkholderiales</taxon>
        <taxon>Burkholderiaceae</taxon>
        <taxon>Caballeronia</taxon>
    </lineage>
</organism>
<dbReference type="Pfam" id="PF20256">
    <property type="entry name" value="MoCoBD_2"/>
    <property type="match status" value="1"/>
</dbReference>
<evidence type="ECO:0000259" key="12">
    <source>
        <dbReference type="PROSITE" id="PS51387"/>
    </source>
</evidence>
<keyword evidence="9" id="KW-0408">Iron</keyword>
<dbReference type="SUPFAM" id="SSF54292">
    <property type="entry name" value="2Fe-2S ferredoxin-like"/>
    <property type="match status" value="1"/>
</dbReference>
<name>A0A0J1D186_9BURK</name>
<dbReference type="RefSeq" id="WP_047846325.1">
    <property type="nucleotide sequence ID" value="NZ_AEJF01000068.1"/>
</dbReference>